<feature type="compositionally biased region" description="Polar residues" evidence="1">
    <location>
        <begin position="23"/>
        <end position="47"/>
    </location>
</feature>
<evidence type="ECO:0000313" key="4">
    <source>
        <dbReference type="Proteomes" id="UP000286246"/>
    </source>
</evidence>
<evidence type="ECO:0000313" key="3">
    <source>
        <dbReference type="EMBL" id="RKE42446.1"/>
    </source>
</evidence>
<dbReference type="Proteomes" id="UP000286246">
    <property type="component" value="Unassembled WGS sequence"/>
</dbReference>
<evidence type="ECO:0008006" key="5">
    <source>
        <dbReference type="Google" id="ProtNLM"/>
    </source>
</evidence>
<dbReference type="EMBL" id="RAPY01000008">
    <property type="protein sequence ID" value="RKE42446.1"/>
    <property type="molecule type" value="Genomic_DNA"/>
</dbReference>
<evidence type="ECO:0000256" key="1">
    <source>
        <dbReference type="SAM" id="MobiDB-lite"/>
    </source>
</evidence>
<protein>
    <recommendedName>
        <fullName evidence="5">Lipoprotein</fullName>
    </recommendedName>
</protein>
<feature type="region of interest" description="Disordered" evidence="1">
    <location>
        <begin position="23"/>
        <end position="49"/>
    </location>
</feature>
<dbReference type="OrthoDB" id="700190at2"/>
<dbReference type="RefSeq" id="WP_120261936.1">
    <property type="nucleotide sequence ID" value="NZ_RAPY01000008.1"/>
</dbReference>
<sequence>MNLQTIFLYLLLFGFASCQQTTQSNPQTIPTKDSVVNNQSQQATESPQAVKPLLDTSTYTNPRFNKMANQQREQLVKLADEGLFEKLHLKMQADLAEEQKNYFESHANLNILAHTKGDIFENKGNDLAYIVYDKEKHQIEILLFDQKNKRFKTLYRDVQVSNLLHQSDCYYANGTLDYSIGAELIYQEDYIRSSQSNYLIDENAFSINNISTNHIFDLKRGCLSRDFPTNAMANTLCIPTSSVYANYQCLKYNKTKAVFEIYFSQEFAD</sequence>
<feature type="signal peptide" evidence="2">
    <location>
        <begin position="1"/>
        <end position="18"/>
    </location>
</feature>
<comment type="caution">
    <text evidence="3">The sequence shown here is derived from an EMBL/GenBank/DDBJ whole genome shotgun (WGS) entry which is preliminary data.</text>
</comment>
<feature type="chain" id="PRO_5019319471" description="Lipoprotein" evidence="2">
    <location>
        <begin position="19"/>
        <end position="269"/>
    </location>
</feature>
<dbReference type="AlphaFoldDB" id="A0A420ADE9"/>
<organism evidence="3 4">
    <name type="scientific">Sphingobacterium detergens</name>
    <dbReference type="NCBI Taxonomy" id="1145106"/>
    <lineage>
        <taxon>Bacteria</taxon>
        <taxon>Pseudomonadati</taxon>
        <taxon>Bacteroidota</taxon>
        <taxon>Sphingobacteriia</taxon>
        <taxon>Sphingobacteriales</taxon>
        <taxon>Sphingobacteriaceae</taxon>
        <taxon>Sphingobacterium</taxon>
    </lineage>
</organism>
<proteinExistence type="predicted"/>
<gene>
    <name evidence="3" type="ORF">DFQ12_5356</name>
</gene>
<keyword evidence="2" id="KW-0732">Signal</keyword>
<accession>A0A420ADE9</accession>
<keyword evidence="4" id="KW-1185">Reference proteome</keyword>
<reference evidence="3 4" key="1">
    <citation type="submission" date="2018-09" db="EMBL/GenBank/DDBJ databases">
        <title>Genomic Encyclopedia of Type Strains, Phase III (KMG-III): the genomes of soil and plant-associated and newly described type strains.</title>
        <authorList>
            <person name="Whitman W."/>
        </authorList>
    </citation>
    <scope>NUCLEOTIDE SEQUENCE [LARGE SCALE GENOMIC DNA]</scope>
    <source>
        <strain evidence="3 4">CECT 7938</strain>
    </source>
</reference>
<name>A0A420ADE9_SPHD1</name>
<evidence type="ECO:0000256" key="2">
    <source>
        <dbReference type="SAM" id="SignalP"/>
    </source>
</evidence>